<comment type="caution">
    <text evidence="1">The sequence shown here is derived from an EMBL/GenBank/DDBJ whole genome shotgun (WGS) entry which is preliminary data.</text>
</comment>
<dbReference type="SUPFAM" id="SSF48239">
    <property type="entry name" value="Terpenoid cyclases/Protein prenyltransferases"/>
    <property type="match status" value="1"/>
</dbReference>
<keyword evidence="2" id="KW-1185">Reference proteome</keyword>
<gene>
    <name evidence="1" type="ORF">ACFOWZ_44415</name>
</gene>
<dbReference type="RefSeq" id="WP_382380174.1">
    <property type="nucleotide sequence ID" value="NZ_JBHRZI010000056.1"/>
</dbReference>
<name>A0ABV8C967_9PSEU</name>
<organism evidence="1 2">
    <name type="scientific">Lentzea rhizosphaerae</name>
    <dbReference type="NCBI Taxonomy" id="2041025"/>
    <lineage>
        <taxon>Bacteria</taxon>
        <taxon>Bacillati</taxon>
        <taxon>Actinomycetota</taxon>
        <taxon>Actinomycetes</taxon>
        <taxon>Pseudonocardiales</taxon>
        <taxon>Pseudonocardiaceae</taxon>
        <taxon>Lentzea</taxon>
    </lineage>
</organism>
<reference evidence="2" key="1">
    <citation type="journal article" date="2019" name="Int. J. Syst. Evol. Microbiol.">
        <title>The Global Catalogue of Microorganisms (GCM) 10K type strain sequencing project: providing services to taxonomists for standard genome sequencing and annotation.</title>
        <authorList>
            <consortium name="The Broad Institute Genomics Platform"/>
            <consortium name="The Broad Institute Genome Sequencing Center for Infectious Disease"/>
            <person name="Wu L."/>
            <person name="Ma J."/>
        </authorList>
    </citation>
    <scope>NUCLEOTIDE SEQUENCE [LARGE SCALE GENOMIC DNA]</scope>
    <source>
        <strain evidence="2">CGMCC 4.7405</strain>
    </source>
</reference>
<sequence>MGGLAEWLLDSDPALRWQVQRDLLCAPEEVWLATRGLVAVEGFGARLLGLQGVDGMWGGGAFFPLGYDGEEGQPWTATTWSLNSLREWGLDASVLKARRTVELLAEGCRWEYDGLPYWGGEVDCCINGWTLANGVWLGAPVEGIAEWFVAHQLEDGGWNCEWGAGAARSSFHSTLNSLKGLLAHEVATGDDGYAGRAGEGGGVSAGEAVVSAVVHWGVCGEWVTRFRSPFRWEYSVLNAADYFWRAGVRDPRMAEAVELIRRAGRLTGHGCRVGGIRGGCGSRSTLTRGSRRSG</sequence>
<proteinExistence type="predicted"/>
<evidence type="ECO:0000313" key="1">
    <source>
        <dbReference type="EMBL" id="MFC3898557.1"/>
    </source>
</evidence>
<accession>A0ABV8C967</accession>
<dbReference type="EMBL" id="JBHRZI010000056">
    <property type="protein sequence ID" value="MFC3898557.1"/>
    <property type="molecule type" value="Genomic_DNA"/>
</dbReference>
<dbReference type="Proteomes" id="UP001595690">
    <property type="component" value="Unassembled WGS sequence"/>
</dbReference>
<evidence type="ECO:0000313" key="2">
    <source>
        <dbReference type="Proteomes" id="UP001595690"/>
    </source>
</evidence>
<dbReference type="InterPro" id="IPR008930">
    <property type="entry name" value="Terpenoid_cyclase/PrenylTrfase"/>
</dbReference>
<protein>
    <submittedName>
        <fullName evidence="1">Squalene cyclase</fullName>
    </submittedName>
</protein>